<evidence type="ECO:0000313" key="7">
    <source>
        <dbReference type="Proteomes" id="UP001292094"/>
    </source>
</evidence>
<dbReference type="CDD" id="cd16926">
    <property type="entry name" value="HATPase_MutL-MLH-PMS-like"/>
    <property type="match status" value="1"/>
</dbReference>
<feature type="domain" description="HMG box" evidence="5">
    <location>
        <begin position="638"/>
        <end position="706"/>
    </location>
</feature>
<dbReference type="InterPro" id="IPR013507">
    <property type="entry name" value="DNA_mismatch_S5_2-like"/>
</dbReference>
<keyword evidence="2" id="KW-0227">DNA damage</keyword>
<dbReference type="PANTHER" id="PTHR10073:SF54">
    <property type="entry name" value="PMS1 PROTEIN HOMOLOG 1"/>
    <property type="match status" value="1"/>
</dbReference>
<dbReference type="InterPro" id="IPR009071">
    <property type="entry name" value="HMG_box_dom"/>
</dbReference>
<dbReference type="GO" id="GO:0006298">
    <property type="term" value="P:mismatch repair"/>
    <property type="evidence" value="ECO:0007669"/>
    <property type="project" value="InterPro"/>
</dbReference>
<feature type="DNA-binding region" description="HMG box" evidence="3">
    <location>
        <begin position="638"/>
        <end position="706"/>
    </location>
</feature>
<dbReference type="InterPro" id="IPR014762">
    <property type="entry name" value="DNA_mismatch_repair_CS"/>
</dbReference>
<reference evidence="6" key="1">
    <citation type="submission" date="2023-11" db="EMBL/GenBank/DDBJ databases">
        <title>Genome assemblies of two species of porcelain crab, Petrolisthes cinctipes and Petrolisthes manimaculis (Anomura: Porcellanidae).</title>
        <authorList>
            <person name="Angst P."/>
        </authorList>
    </citation>
    <scope>NUCLEOTIDE SEQUENCE</scope>
    <source>
        <strain evidence="6">PB745_02</strain>
        <tissue evidence="6">Gill</tissue>
    </source>
</reference>
<dbReference type="Proteomes" id="UP001292094">
    <property type="component" value="Unassembled WGS sequence"/>
</dbReference>
<sequence length="1013" mass="113406">MGLQSLPQDTIRLIKSTQVITTPGSIVKELVENALDAGAKSITIRMENHGFSLLEVRDNGVGIKNEDVKFIAKPHYTSKISSFSDLASLTTYGFRGEALASLCAVSDCCVITKTPLDSMAHTYTFDHQGNVAKFKPAAAPNGTTVSVSNLFKNIPVRRQYYTNTKRRKEELKKVQDIVMALSLAAPATHFTLSHDKNCIIQKSPAQDLRGAVMNSFPTVFKYMVKKERHIDDFPGRIVLYLPSPGCCGNPNLTRTTSDRLFILINQRPVTHKSIEKMVKGLFSQGSEDCHSRYPVGVVALTVPSDALDVNLEPNKTKMYLKDEDVILETLKEILCSLYPVKKMSGGEEALTESVDTDITCTLACITQPQKETLSGSASERPLKQKIIKEWEKNDNLHCLASEKLLTRVDHLPADTKIIGRNENYRSNNDKETSIQDMSGIEPLPPSRSISRSDQDGNKLHESVIGSDGIPVFKIAPLPTSNTKFVQDLEKHKENMIAEQSMEEGEENINTGENTSEWSKEVISGGPHSDKKSVFQNKLQTTPCGKALESYNYKPEENNTVGGGSWSRGLPMNGKNIQTVQIVNAITAGAKTRLCQSESDPKKRSTSETLDESVSKPSKRTKVNSLGPASFDYIYGKPIKKPSSPFILFSRNIRTQVLSEHPGADFAFIAQQMAARWKALGREEKLHYNNLAKAESEKYQEQIKKLQEGRGLSSSQKVSLHKGHMTKGTLDRYVAPVTPRLDRNSGKTKGKPSIVLERPWLEHSKEVSITLNSIRKRLKRKQLQPSCDTAFHLLGSLTVTEGGWICLQDEKIYALNIYRVYEKVLVHTLLDTFSLPLKILSDAIPFNDSSLGLDNWKTLLQLSREPYRDRNFQTVTDPRLIKNGFKVALYLGSNDDITHGEVTHMTPAVGFIGIKDMKEILDLIASASNDSVYLSRPLKIQHWIKGESVRMIRSGPNIVQRDDVLEKLRKWRDIRQNLEGQDDLLWEKETCIHNKPMLTQLYCLDSLPQSQSQH</sequence>
<comment type="caution">
    <text evidence="6">The sequence shown here is derived from an EMBL/GenBank/DDBJ whole genome shotgun (WGS) entry which is preliminary data.</text>
</comment>
<accession>A0AAE1QC44</accession>
<dbReference type="InterPro" id="IPR036910">
    <property type="entry name" value="HMG_box_dom_sf"/>
</dbReference>
<name>A0AAE1QC44_9EUCA</name>
<dbReference type="Pfam" id="PF01119">
    <property type="entry name" value="DNA_mis_repair"/>
    <property type="match status" value="1"/>
</dbReference>
<keyword evidence="3" id="KW-0238">DNA-binding</keyword>
<protein>
    <recommendedName>
        <fullName evidence="5">HMG box domain-containing protein</fullName>
    </recommendedName>
</protein>
<evidence type="ECO:0000256" key="4">
    <source>
        <dbReference type="SAM" id="MobiDB-lite"/>
    </source>
</evidence>
<dbReference type="SMART" id="SM00398">
    <property type="entry name" value="HMG"/>
    <property type="match status" value="1"/>
</dbReference>
<dbReference type="InterPro" id="IPR036890">
    <property type="entry name" value="HATPase_C_sf"/>
</dbReference>
<dbReference type="SMART" id="SM01340">
    <property type="entry name" value="DNA_mis_repair"/>
    <property type="match status" value="1"/>
</dbReference>
<dbReference type="PROSITE" id="PS50118">
    <property type="entry name" value="HMG_BOX_2"/>
    <property type="match status" value="1"/>
</dbReference>
<proteinExistence type="inferred from homology"/>
<feature type="compositionally biased region" description="Basic and acidic residues" evidence="4">
    <location>
        <begin position="423"/>
        <end position="433"/>
    </location>
</feature>
<dbReference type="GO" id="GO:0032389">
    <property type="term" value="C:MutLalpha complex"/>
    <property type="evidence" value="ECO:0007669"/>
    <property type="project" value="TreeGrafter"/>
</dbReference>
<keyword evidence="3" id="KW-0539">Nucleus</keyword>
<dbReference type="InterPro" id="IPR014721">
    <property type="entry name" value="Ribsml_uS5_D2-typ_fold_subgr"/>
</dbReference>
<evidence type="ECO:0000256" key="1">
    <source>
        <dbReference type="ARBA" id="ARBA00006082"/>
    </source>
</evidence>
<dbReference type="AlphaFoldDB" id="A0AAE1QC44"/>
<dbReference type="GO" id="GO:0005524">
    <property type="term" value="F:ATP binding"/>
    <property type="evidence" value="ECO:0007669"/>
    <property type="project" value="InterPro"/>
</dbReference>
<dbReference type="SUPFAM" id="SSF54211">
    <property type="entry name" value="Ribosomal protein S5 domain 2-like"/>
    <property type="match status" value="1"/>
</dbReference>
<feature type="region of interest" description="Disordered" evidence="4">
    <location>
        <begin position="592"/>
        <end position="622"/>
    </location>
</feature>
<evidence type="ECO:0000256" key="2">
    <source>
        <dbReference type="ARBA" id="ARBA00022763"/>
    </source>
</evidence>
<dbReference type="Gene3D" id="3.30.565.10">
    <property type="entry name" value="Histidine kinase-like ATPase, C-terminal domain"/>
    <property type="match status" value="1"/>
</dbReference>
<dbReference type="EMBL" id="JAWZYT010000409">
    <property type="protein sequence ID" value="KAK4323866.1"/>
    <property type="molecule type" value="Genomic_DNA"/>
</dbReference>
<dbReference type="NCBIfam" id="TIGR00585">
    <property type="entry name" value="mutl"/>
    <property type="match status" value="1"/>
</dbReference>
<evidence type="ECO:0000256" key="3">
    <source>
        <dbReference type="PROSITE-ProRule" id="PRU00267"/>
    </source>
</evidence>
<dbReference type="SUPFAM" id="SSF47095">
    <property type="entry name" value="HMG-box"/>
    <property type="match status" value="1"/>
</dbReference>
<dbReference type="GO" id="GO:0140664">
    <property type="term" value="F:ATP-dependent DNA damage sensor activity"/>
    <property type="evidence" value="ECO:0007669"/>
    <property type="project" value="InterPro"/>
</dbReference>
<dbReference type="GO" id="GO:0016887">
    <property type="term" value="F:ATP hydrolysis activity"/>
    <property type="evidence" value="ECO:0007669"/>
    <property type="project" value="InterPro"/>
</dbReference>
<dbReference type="GO" id="GO:0030983">
    <property type="term" value="F:mismatched DNA binding"/>
    <property type="evidence" value="ECO:0007669"/>
    <property type="project" value="InterPro"/>
</dbReference>
<feature type="compositionally biased region" description="Basic and acidic residues" evidence="4">
    <location>
        <begin position="450"/>
        <end position="461"/>
    </location>
</feature>
<comment type="similarity">
    <text evidence="1">Belongs to the DNA mismatch repair MutL/HexB family.</text>
</comment>
<dbReference type="SUPFAM" id="SSF55874">
    <property type="entry name" value="ATPase domain of HSP90 chaperone/DNA topoisomerase II/histidine kinase"/>
    <property type="match status" value="1"/>
</dbReference>
<dbReference type="PROSITE" id="PS00058">
    <property type="entry name" value="DNA_MISMATCH_REPAIR_1"/>
    <property type="match status" value="1"/>
</dbReference>
<dbReference type="InterPro" id="IPR002099">
    <property type="entry name" value="MutL/Mlh/PMS"/>
</dbReference>
<dbReference type="InterPro" id="IPR038973">
    <property type="entry name" value="MutL/Mlh/Pms-like"/>
</dbReference>
<organism evidence="6 7">
    <name type="scientific">Petrolisthes manimaculis</name>
    <dbReference type="NCBI Taxonomy" id="1843537"/>
    <lineage>
        <taxon>Eukaryota</taxon>
        <taxon>Metazoa</taxon>
        <taxon>Ecdysozoa</taxon>
        <taxon>Arthropoda</taxon>
        <taxon>Crustacea</taxon>
        <taxon>Multicrustacea</taxon>
        <taxon>Malacostraca</taxon>
        <taxon>Eumalacostraca</taxon>
        <taxon>Eucarida</taxon>
        <taxon>Decapoda</taxon>
        <taxon>Pleocyemata</taxon>
        <taxon>Anomura</taxon>
        <taxon>Galatheoidea</taxon>
        <taxon>Porcellanidae</taxon>
        <taxon>Petrolisthes</taxon>
    </lineage>
</organism>
<keyword evidence="7" id="KW-1185">Reference proteome</keyword>
<evidence type="ECO:0000313" key="6">
    <source>
        <dbReference type="EMBL" id="KAK4323866.1"/>
    </source>
</evidence>
<dbReference type="CDD" id="cd00782">
    <property type="entry name" value="MutL_Trans"/>
    <property type="match status" value="1"/>
</dbReference>
<dbReference type="CDD" id="cd00084">
    <property type="entry name" value="HMG-box_SF"/>
    <property type="match status" value="1"/>
</dbReference>
<feature type="region of interest" description="Disordered" evidence="4">
    <location>
        <begin position="423"/>
        <end position="463"/>
    </location>
</feature>
<dbReference type="InterPro" id="IPR020568">
    <property type="entry name" value="Ribosomal_Su5_D2-typ_SF"/>
</dbReference>
<dbReference type="Gene3D" id="1.10.30.10">
    <property type="entry name" value="High mobility group box domain"/>
    <property type="match status" value="1"/>
</dbReference>
<dbReference type="PANTHER" id="PTHR10073">
    <property type="entry name" value="DNA MISMATCH REPAIR PROTEIN MLH, PMS, MUTL"/>
    <property type="match status" value="1"/>
</dbReference>
<evidence type="ECO:0000259" key="5">
    <source>
        <dbReference type="PROSITE" id="PS50118"/>
    </source>
</evidence>
<dbReference type="Pfam" id="PF00505">
    <property type="entry name" value="HMG_box"/>
    <property type="match status" value="1"/>
</dbReference>
<dbReference type="FunFam" id="3.30.565.10:FF:000017">
    <property type="entry name" value="PMS1 homolog 1, mismatch repair system component"/>
    <property type="match status" value="1"/>
</dbReference>
<dbReference type="Gene3D" id="3.30.230.10">
    <property type="match status" value="1"/>
</dbReference>
<gene>
    <name evidence="6" type="ORF">Pmani_005503</name>
</gene>
<dbReference type="Pfam" id="PF13589">
    <property type="entry name" value="HATPase_c_3"/>
    <property type="match status" value="1"/>
</dbReference>